<evidence type="ECO:0000313" key="1">
    <source>
        <dbReference type="EMBL" id="KAK4007061.1"/>
    </source>
</evidence>
<reference evidence="1 2" key="1">
    <citation type="journal article" date="2023" name="Nucleic Acids Res.">
        <title>The hologenome of Daphnia magna reveals possible DNA methylation and microbiome-mediated evolution of the host genome.</title>
        <authorList>
            <person name="Chaturvedi A."/>
            <person name="Li X."/>
            <person name="Dhandapani V."/>
            <person name="Marshall H."/>
            <person name="Kissane S."/>
            <person name="Cuenca-Cambronero M."/>
            <person name="Asole G."/>
            <person name="Calvet F."/>
            <person name="Ruiz-Romero M."/>
            <person name="Marangio P."/>
            <person name="Guigo R."/>
            <person name="Rago D."/>
            <person name="Mirbahai L."/>
            <person name="Eastwood N."/>
            <person name="Colbourne J.K."/>
            <person name="Zhou J."/>
            <person name="Mallon E."/>
            <person name="Orsini L."/>
        </authorList>
    </citation>
    <scope>NUCLEOTIDE SEQUENCE [LARGE SCALE GENOMIC DNA]</scope>
    <source>
        <strain evidence="1">LRV0_1</strain>
    </source>
</reference>
<dbReference type="EMBL" id="JAOYFB010000002">
    <property type="protein sequence ID" value="KAK4007061.1"/>
    <property type="molecule type" value="Genomic_DNA"/>
</dbReference>
<proteinExistence type="predicted"/>
<protein>
    <submittedName>
        <fullName evidence="1">Uncharacterized protein</fullName>
    </submittedName>
</protein>
<name>A0ABQ9Z2J0_9CRUS</name>
<evidence type="ECO:0000313" key="2">
    <source>
        <dbReference type="Proteomes" id="UP001234178"/>
    </source>
</evidence>
<gene>
    <name evidence="1" type="ORF">OUZ56_012217</name>
</gene>
<organism evidence="1 2">
    <name type="scientific">Daphnia magna</name>
    <dbReference type="NCBI Taxonomy" id="35525"/>
    <lineage>
        <taxon>Eukaryota</taxon>
        <taxon>Metazoa</taxon>
        <taxon>Ecdysozoa</taxon>
        <taxon>Arthropoda</taxon>
        <taxon>Crustacea</taxon>
        <taxon>Branchiopoda</taxon>
        <taxon>Diplostraca</taxon>
        <taxon>Cladocera</taxon>
        <taxon>Anomopoda</taxon>
        <taxon>Daphniidae</taxon>
        <taxon>Daphnia</taxon>
    </lineage>
</organism>
<keyword evidence="2" id="KW-1185">Reference proteome</keyword>
<dbReference type="Proteomes" id="UP001234178">
    <property type="component" value="Unassembled WGS sequence"/>
</dbReference>
<comment type="caution">
    <text evidence="1">The sequence shown here is derived from an EMBL/GenBank/DDBJ whole genome shotgun (WGS) entry which is preliminary data.</text>
</comment>
<accession>A0ABQ9Z2J0</accession>
<sequence length="70" mass="7546">MLACPSGFSMMSLAPCRMSLVSSIMQFIAYGETVLNQHPNVDASVSDVTDCLLTEEICCDVLDFHPSSAD</sequence>